<dbReference type="SUPFAM" id="SSF101790">
    <property type="entry name" value="Aminomethyltransferase beta-barrel domain"/>
    <property type="match status" value="1"/>
</dbReference>
<dbReference type="InterPro" id="IPR029043">
    <property type="entry name" value="GcvT/YgfZ_C"/>
</dbReference>
<sequence length="358" mass="39470">MEASWKSHLESVGAVFEDTTVIHYGNAKQELASIAHKDKTVICALSDYGIIKISGTEAQTFLQSQFSNDVNLVTANQAQLNSYCSPKGRVLTLFTLFQIANNYYLQLPISLLDSTLKRLTMFKMRADVNLDDVTDNLLCVGLAGSSAQSILTKYLTDVPSLNYSCGSENSLTVIRLANETTAITQPRFLIFGDNNTLANLWTNNLAQLTAIAQQPWSLLDIQSGLPSVSNDTVDAFVPQMLNLQLLSAINFKKGCYPGQEIVARTQYLGKLKKRMYLLKSDSNELFTVGTDLSTENAEDDQSKGKIVNCQLSATSGIEALAVLQINSINNGKILIKQAPHIKFTVHQLPYPFEELKEN</sequence>
<dbReference type="InterPro" id="IPR045179">
    <property type="entry name" value="YgfZ/GcvT"/>
</dbReference>
<dbReference type="InterPro" id="IPR006222">
    <property type="entry name" value="GCVT_N"/>
</dbReference>
<dbReference type="PIRSF" id="PIRSF006487">
    <property type="entry name" value="GcvT"/>
    <property type="match status" value="1"/>
</dbReference>
<dbReference type="AlphaFoldDB" id="A0A3B1A1Q0"/>
<dbReference type="InterPro" id="IPR017703">
    <property type="entry name" value="YgfZ/GCV_T_CS"/>
</dbReference>
<dbReference type="GO" id="GO:0016226">
    <property type="term" value="P:iron-sulfur cluster assembly"/>
    <property type="evidence" value="ECO:0007669"/>
    <property type="project" value="TreeGrafter"/>
</dbReference>
<evidence type="ECO:0000313" key="2">
    <source>
        <dbReference type="EMBL" id="VAW93517.1"/>
    </source>
</evidence>
<proteinExistence type="predicted"/>
<accession>A0A3B1A1Q0</accession>
<dbReference type="Gene3D" id="3.30.70.1630">
    <property type="match status" value="1"/>
</dbReference>
<protein>
    <submittedName>
        <fullName evidence="2">tRNA-modifying protein YgfZ</fullName>
    </submittedName>
</protein>
<dbReference type="NCBIfam" id="TIGR03317">
    <property type="entry name" value="ygfZ_signature"/>
    <property type="match status" value="1"/>
</dbReference>
<dbReference type="PANTHER" id="PTHR22602">
    <property type="entry name" value="TRANSFERASE CAF17, MITOCHONDRIAL-RELATED"/>
    <property type="match status" value="1"/>
</dbReference>
<feature type="domain" description="GCVT N-terminal" evidence="1">
    <location>
        <begin position="37"/>
        <end position="158"/>
    </location>
</feature>
<name>A0A3B1A1Q0_9ZZZZ</name>
<dbReference type="Gene3D" id="3.30.70.1400">
    <property type="entry name" value="Aminomethyltransferase beta-barrel domains"/>
    <property type="match status" value="1"/>
</dbReference>
<dbReference type="EMBL" id="UOFS01000013">
    <property type="protein sequence ID" value="VAW93517.1"/>
    <property type="molecule type" value="Genomic_DNA"/>
</dbReference>
<dbReference type="PANTHER" id="PTHR22602:SF0">
    <property type="entry name" value="TRANSFERASE CAF17, MITOCHONDRIAL-RELATED"/>
    <property type="match status" value="1"/>
</dbReference>
<dbReference type="SUPFAM" id="SSF103025">
    <property type="entry name" value="Folate-binding domain"/>
    <property type="match status" value="1"/>
</dbReference>
<gene>
    <name evidence="2" type="ORF">MNBD_GAMMA22-754</name>
</gene>
<evidence type="ECO:0000259" key="1">
    <source>
        <dbReference type="Pfam" id="PF01571"/>
    </source>
</evidence>
<dbReference type="Pfam" id="PF01571">
    <property type="entry name" value="GCV_T"/>
    <property type="match status" value="1"/>
</dbReference>
<dbReference type="Gene3D" id="2.40.30.160">
    <property type="match status" value="1"/>
</dbReference>
<reference evidence="2" key="1">
    <citation type="submission" date="2018-06" db="EMBL/GenBank/DDBJ databases">
        <authorList>
            <person name="Zhirakovskaya E."/>
        </authorList>
    </citation>
    <scope>NUCLEOTIDE SEQUENCE</scope>
</reference>
<organism evidence="2">
    <name type="scientific">hydrothermal vent metagenome</name>
    <dbReference type="NCBI Taxonomy" id="652676"/>
    <lineage>
        <taxon>unclassified sequences</taxon>
        <taxon>metagenomes</taxon>
        <taxon>ecological metagenomes</taxon>
    </lineage>
</organism>